<organism evidence="2 3">
    <name type="scientific">Ferranicluibacter rubi</name>
    <dbReference type="NCBI Taxonomy" id="2715133"/>
    <lineage>
        <taxon>Bacteria</taxon>
        <taxon>Pseudomonadati</taxon>
        <taxon>Pseudomonadota</taxon>
        <taxon>Alphaproteobacteria</taxon>
        <taxon>Hyphomicrobiales</taxon>
        <taxon>Rhizobiaceae</taxon>
        <taxon>Ferranicluibacter</taxon>
    </lineage>
</organism>
<dbReference type="SUPFAM" id="SSF50199">
    <property type="entry name" value="Staphylococcal nuclease"/>
    <property type="match status" value="1"/>
</dbReference>
<dbReference type="Gene3D" id="2.40.50.90">
    <property type="match status" value="1"/>
</dbReference>
<name>A0AA43ZAY9_9HYPH</name>
<protein>
    <recommendedName>
        <fullName evidence="4">Thermonuclease family protein</fullName>
    </recommendedName>
</protein>
<dbReference type="EMBL" id="JAANCM010000001">
    <property type="protein sequence ID" value="NHT74425.1"/>
    <property type="molecule type" value="Genomic_DNA"/>
</dbReference>
<dbReference type="AlphaFoldDB" id="A0AA43ZAY9"/>
<comment type="caution">
    <text evidence="2">The sequence shown here is derived from an EMBL/GenBank/DDBJ whole genome shotgun (WGS) entry which is preliminary data.</text>
</comment>
<accession>A0AA43ZAY9</accession>
<feature type="compositionally biased region" description="Low complexity" evidence="1">
    <location>
        <begin position="76"/>
        <end position="87"/>
    </location>
</feature>
<dbReference type="InterPro" id="IPR035437">
    <property type="entry name" value="SNase_OB-fold_sf"/>
</dbReference>
<evidence type="ECO:0000313" key="2">
    <source>
        <dbReference type="EMBL" id="NHT74425.1"/>
    </source>
</evidence>
<reference evidence="2" key="1">
    <citation type="submission" date="2020-03" db="EMBL/GenBank/DDBJ databases">
        <title>Ferranicluibacter endophyticum gen. nov., sp. nov., a new genus isolated from Rubus ulmifolius Schott. stem.</title>
        <authorList>
            <person name="Roca-Couso R."/>
            <person name="Flores-Felix J.D."/>
            <person name="Igual J.M."/>
            <person name="Rivas R."/>
        </authorList>
    </citation>
    <scope>NUCLEOTIDE SEQUENCE</scope>
    <source>
        <strain evidence="2">CRRU44</strain>
    </source>
</reference>
<sequence>MQRSLLRIGGPTLCVVLTLGLLLAGKSAITGAESTAVPEMTLETPDLSDVPTIGEDPAVSNDVPADPDTEAMPFSPDVQTPEVDVTPVPVPEPPAVDSESLEPPSEVPVDPATLEETILRHPVALSAGLVQFEGRTIQIAGVKPQSAGRICRATTGDWPCGTVARTAFRNFIRARAFTCQTPKGGWSGTVTARCTVGTDDPALWLARNGWAEVDGDDTALTAAVASAKTTAKGFYRVGTEPSLPSQGVAP</sequence>
<evidence type="ECO:0000313" key="3">
    <source>
        <dbReference type="Proteomes" id="UP001155840"/>
    </source>
</evidence>
<feature type="region of interest" description="Disordered" evidence="1">
    <location>
        <begin position="37"/>
        <end position="109"/>
    </location>
</feature>
<evidence type="ECO:0000256" key="1">
    <source>
        <dbReference type="SAM" id="MobiDB-lite"/>
    </source>
</evidence>
<evidence type="ECO:0008006" key="4">
    <source>
        <dbReference type="Google" id="ProtNLM"/>
    </source>
</evidence>
<dbReference type="RefSeq" id="WP_110800194.1">
    <property type="nucleotide sequence ID" value="NZ_JAANCM010000001.1"/>
</dbReference>
<proteinExistence type="predicted"/>
<gene>
    <name evidence="2" type="ORF">G8E10_01500</name>
</gene>
<keyword evidence="3" id="KW-1185">Reference proteome</keyword>
<dbReference type="Proteomes" id="UP001155840">
    <property type="component" value="Unassembled WGS sequence"/>
</dbReference>